<reference evidence="10" key="2">
    <citation type="submission" date="2025-09" db="UniProtKB">
        <authorList>
            <consortium name="Ensembl"/>
        </authorList>
    </citation>
    <scope>IDENTIFICATION</scope>
</reference>
<keyword evidence="11" id="KW-1185">Reference proteome</keyword>
<name>A0A8C6WZU3_9GOBI</name>
<dbReference type="PROSITE" id="PS50188">
    <property type="entry name" value="B302_SPRY"/>
    <property type="match status" value="1"/>
</dbReference>
<evidence type="ECO:0000256" key="3">
    <source>
        <dbReference type="ARBA" id="ARBA00022771"/>
    </source>
</evidence>
<evidence type="ECO:0000256" key="4">
    <source>
        <dbReference type="ARBA" id="ARBA00022833"/>
    </source>
</evidence>
<dbReference type="GO" id="GO:0016567">
    <property type="term" value="P:protein ubiquitination"/>
    <property type="evidence" value="ECO:0007669"/>
    <property type="project" value="InterPro"/>
</dbReference>
<dbReference type="SMART" id="SM00449">
    <property type="entry name" value="SPRY"/>
    <property type="match status" value="1"/>
</dbReference>
<dbReference type="PANTHER" id="PTHR25465">
    <property type="entry name" value="B-BOX DOMAIN CONTAINING"/>
    <property type="match status" value="1"/>
</dbReference>
<dbReference type="InterPro" id="IPR003613">
    <property type="entry name" value="Ubox_domain"/>
</dbReference>
<dbReference type="AlphaFoldDB" id="A0A8C6WZU3"/>
<dbReference type="Gene3D" id="3.30.40.10">
    <property type="entry name" value="Zinc/RING finger domain, C3HC4 (zinc finger)"/>
    <property type="match status" value="1"/>
</dbReference>
<reference evidence="10" key="1">
    <citation type="submission" date="2025-08" db="UniProtKB">
        <authorList>
            <consortium name="Ensembl"/>
        </authorList>
    </citation>
    <scope>IDENTIFICATION</scope>
</reference>
<dbReference type="PROSITE" id="PS00518">
    <property type="entry name" value="ZF_RING_1"/>
    <property type="match status" value="1"/>
</dbReference>
<evidence type="ECO:0000259" key="7">
    <source>
        <dbReference type="PROSITE" id="PS50089"/>
    </source>
</evidence>
<dbReference type="InterPro" id="IPR058030">
    <property type="entry name" value="TRIM8/14/16/25/29/45/65_CC"/>
</dbReference>
<evidence type="ECO:0000313" key="10">
    <source>
        <dbReference type="Ensembl" id="ENSNMLP00000043680.1"/>
    </source>
</evidence>
<feature type="domain" description="RING-type" evidence="7">
    <location>
        <begin position="14"/>
        <end position="53"/>
    </location>
</feature>
<sequence length="542" mass="61428">MASVSPLNEDQLLCPICLEIFKDPISTSCGHNFCKDCIAKHWDNNGLSCPMCKKEFPSRPLLHVNTFISEICCQFKIPPALKENTHHQLKVTNKAVGVPCDICTGPKLNAVKSCPVCLFSYCQSHLEPHLTVPRLQKHQLTEPMENLEERICPEHDKPLELFCRTEQVCVCMVCTVLEHKSHDIVPLKDEFEKQQVVFEKTTSENRRMMEERRGKIREIGQSVELNRSCAQREMNNGVVFFSALLEAVQTGLTEFQDGMQKKHRLMEKKANSLVSQLETELCTLQHRDAKMERLSCSDDYLHIIQSFKSLKVAPKMTDWAPVSFDCPSFEGAVEMAVGKMELFFAEQKKLLTPQGELKRLQQHAVDITLDPDTASPWLSLSCDRKQVWDRGVMKALPYNPKRFSDFLCVLGKRGFSTGKSYYEVQVKGNANWDIGIVQESINKKDKHFLSSEKGSWAIMFRGRGYTASTSPRVDLCLKSAPQRVAVFLDYEQGFVSFYDAETAAHLHSFSGCTFTGKVYPFFSPGNSMNGIPSTSLIIKPVR</sequence>
<dbReference type="GO" id="GO:0045087">
    <property type="term" value="P:innate immune response"/>
    <property type="evidence" value="ECO:0007669"/>
    <property type="project" value="UniProtKB-KW"/>
</dbReference>
<dbReference type="GO" id="GO:0008270">
    <property type="term" value="F:zinc ion binding"/>
    <property type="evidence" value="ECO:0007669"/>
    <property type="project" value="UniProtKB-KW"/>
</dbReference>
<dbReference type="GO" id="GO:0004842">
    <property type="term" value="F:ubiquitin-protein transferase activity"/>
    <property type="evidence" value="ECO:0007669"/>
    <property type="project" value="InterPro"/>
</dbReference>
<dbReference type="InterPro" id="IPR027370">
    <property type="entry name" value="Znf-RING_euk"/>
</dbReference>
<dbReference type="CDD" id="cd13733">
    <property type="entry name" value="SPRY_PRY_C-I_1"/>
    <property type="match status" value="1"/>
</dbReference>
<dbReference type="Gene3D" id="3.30.160.60">
    <property type="entry name" value="Classic Zinc Finger"/>
    <property type="match status" value="1"/>
</dbReference>
<proteinExistence type="predicted"/>
<dbReference type="Gene3D" id="2.60.120.920">
    <property type="match status" value="1"/>
</dbReference>
<dbReference type="SUPFAM" id="SSF49899">
    <property type="entry name" value="Concanavalin A-like lectins/glucanases"/>
    <property type="match status" value="1"/>
</dbReference>
<dbReference type="InterPro" id="IPR003877">
    <property type="entry name" value="SPRY_dom"/>
</dbReference>
<dbReference type="PRINTS" id="PR01407">
    <property type="entry name" value="BUTYPHLNCDUF"/>
</dbReference>
<dbReference type="SUPFAM" id="SSF57845">
    <property type="entry name" value="B-box zinc-binding domain"/>
    <property type="match status" value="1"/>
</dbReference>
<evidence type="ECO:0000259" key="8">
    <source>
        <dbReference type="PROSITE" id="PS50119"/>
    </source>
</evidence>
<dbReference type="InterPro" id="IPR003879">
    <property type="entry name" value="Butyrophylin_SPRY"/>
</dbReference>
<evidence type="ECO:0000256" key="6">
    <source>
        <dbReference type="PROSITE-ProRule" id="PRU00024"/>
    </source>
</evidence>
<dbReference type="InterPro" id="IPR013083">
    <property type="entry name" value="Znf_RING/FYVE/PHD"/>
</dbReference>
<dbReference type="InterPro" id="IPR000315">
    <property type="entry name" value="Znf_B-box"/>
</dbReference>
<dbReference type="CDD" id="cd19769">
    <property type="entry name" value="Bbox2_TRIM16-like"/>
    <property type="match status" value="1"/>
</dbReference>
<dbReference type="SMART" id="SM00184">
    <property type="entry name" value="RING"/>
    <property type="match status" value="1"/>
</dbReference>
<keyword evidence="4" id="KW-0862">Zinc</keyword>
<evidence type="ECO:0000256" key="2">
    <source>
        <dbReference type="ARBA" id="ARBA00022723"/>
    </source>
</evidence>
<feature type="domain" description="B30.2/SPRY" evidence="9">
    <location>
        <begin position="347"/>
        <end position="540"/>
    </location>
</feature>
<keyword evidence="1" id="KW-0399">Innate immunity</keyword>
<dbReference type="InterPro" id="IPR013320">
    <property type="entry name" value="ConA-like_dom_sf"/>
</dbReference>
<dbReference type="InterPro" id="IPR051051">
    <property type="entry name" value="E3_ubiq-ligase_TRIM/RNF"/>
</dbReference>
<dbReference type="GO" id="GO:0005737">
    <property type="term" value="C:cytoplasm"/>
    <property type="evidence" value="ECO:0007669"/>
    <property type="project" value="UniProtKB-ARBA"/>
</dbReference>
<protein>
    <submittedName>
        <fullName evidence="10">Uncharacterized protein</fullName>
    </submittedName>
</protein>
<dbReference type="InterPro" id="IPR006574">
    <property type="entry name" value="PRY"/>
</dbReference>
<dbReference type="Pfam" id="PF00622">
    <property type="entry name" value="SPRY"/>
    <property type="match status" value="1"/>
</dbReference>
<evidence type="ECO:0000256" key="5">
    <source>
        <dbReference type="ARBA" id="ARBA00022859"/>
    </source>
</evidence>
<keyword evidence="2" id="KW-0479">Metal-binding</keyword>
<dbReference type="SMART" id="SM00589">
    <property type="entry name" value="PRY"/>
    <property type="match status" value="1"/>
</dbReference>
<accession>A0A8C6WZU3</accession>
<evidence type="ECO:0000259" key="9">
    <source>
        <dbReference type="PROSITE" id="PS50188"/>
    </source>
</evidence>
<evidence type="ECO:0000256" key="1">
    <source>
        <dbReference type="ARBA" id="ARBA00022588"/>
    </source>
</evidence>
<dbReference type="Ensembl" id="ENSNMLT00000048481.1">
    <property type="protein sequence ID" value="ENSNMLP00000043680.1"/>
    <property type="gene ID" value="ENSNMLG00000026466.1"/>
</dbReference>
<keyword evidence="3 6" id="KW-0863">Zinc-finger</keyword>
<dbReference type="PROSITE" id="PS50089">
    <property type="entry name" value="ZF_RING_2"/>
    <property type="match status" value="1"/>
</dbReference>
<dbReference type="Proteomes" id="UP000694523">
    <property type="component" value="Unplaced"/>
</dbReference>
<dbReference type="InterPro" id="IPR001841">
    <property type="entry name" value="Znf_RING"/>
</dbReference>
<dbReference type="FunFam" id="2.60.120.920:FF:000004">
    <property type="entry name" value="Butyrophilin subfamily 1 member A1"/>
    <property type="match status" value="1"/>
</dbReference>
<dbReference type="InterPro" id="IPR017907">
    <property type="entry name" value="Znf_RING_CS"/>
</dbReference>
<dbReference type="Pfam" id="PF13765">
    <property type="entry name" value="PRY"/>
    <property type="match status" value="1"/>
</dbReference>
<dbReference type="InterPro" id="IPR001870">
    <property type="entry name" value="B30.2/SPRY"/>
</dbReference>
<dbReference type="Pfam" id="PF13445">
    <property type="entry name" value="zf-RING_UBOX"/>
    <property type="match status" value="1"/>
</dbReference>
<evidence type="ECO:0000313" key="11">
    <source>
        <dbReference type="Proteomes" id="UP000694523"/>
    </source>
</evidence>
<keyword evidence="5" id="KW-0391">Immunity</keyword>
<dbReference type="SMART" id="SM00336">
    <property type="entry name" value="BBOX"/>
    <property type="match status" value="1"/>
</dbReference>
<dbReference type="Gene3D" id="4.10.830.40">
    <property type="match status" value="1"/>
</dbReference>
<dbReference type="Pfam" id="PF00643">
    <property type="entry name" value="zf-B_box"/>
    <property type="match status" value="1"/>
</dbReference>
<dbReference type="InterPro" id="IPR043136">
    <property type="entry name" value="B30.2/SPRY_sf"/>
</dbReference>
<dbReference type="PANTHER" id="PTHR25465:SF32">
    <property type="entry name" value="BLOODTHIRSTY-RELATED GENE FAMILY, MEMBER 16 ISOFORM X1-RELATED"/>
    <property type="match status" value="1"/>
</dbReference>
<dbReference type="Pfam" id="PF25600">
    <property type="entry name" value="TRIM_CC"/>
    <property type="match status" value="1"/>
</dbReference>
<dbReference type="SUPFAM" id="SSF57850">
    <property type="entry name" value="RING/U-box"/>
    <property type="match status" value="1"/>
</dbReference>
<organism evidence="10 11">
    <name type="scientific">Neogobius melanostomus</name>
    <name type="common">round goby</name>
    <dbReference type="NCBI Taxonomy" id="47308"/>
    <lineage>
        <taxon>Eukaryota</taxon>
        <taxon>Metazoa</taxon>
        <taxon>Chordata</taxon>
        <taxon>Craniata</taxon>
        <taxon>Vertebrata</taxon>
        <taxon>Euteleostomi</taxon>
        <taxon>Actinopterygii</taxon>
        <taxon>Neopterygii</taxon>
        <taxon>Teleostei</taxon>
        <taxon>Neoteleostei</taxon>
        <taxon>Acanthomorphata</taxon>
        <taxon>Gobiaria</taxon>
        <taxon>Gobiiformes</taxon>
        <taxon>Gobioidei</taxon>
        <taxon>Gobiidae</taxon>
        <taxon>Benthophilinae</taxon>
        <taxon>Neogobiini</taxon>
        <taxon>Neogobius</taxon>
    </lineage>
</organism>
<dbReference type="PROSITE" id="PS50119">
    <property type="entry name" value="ZF_BBOX"/>
    <property type="match status" value="1"/>
</dbReference>
<dbReference type="SMART" id="SM00504">
    <property type="entry name" value="Ubox"/>
    <property type="match status" value="1"/>
</dbReference>
<feature type="domain" description="B box-type" evidence="8">
    <location>
        <begin position="147"/>
        <end position="187"/>
    </location>
</feature>